<feature type="transmembrane region" description="Helical" evidence="1">
    <location>
        <begin position="7"/>
        <end position="31"/>
    </location>
</feature>
<gene>
    <name evidence="2" type="ORF">A3C94_01135</name>
</gene>
<feature type="transmembrane region" description="Helical" evidence="1">
    <location>
        <begin position="51"/>
        <end position="72"/>
    </location>
</feature>
<comment type="caution">
    <text evidence="2">The sequence shown here is derived from an EMBL/GenBank/DDBJ whole genome shotgun (WGS) entry which is preliminary data.</text>
</comment>
<protein>
    <recommendedName>
        <fullName evidence="4">ABC transmembrane type-1 domain-containing protein</fullName>
    </recommendedName>
</protein>
<organism evidence="2 3">
    <name type="scientific">Candidatus Kaiserbacteria bacterium RIFCSPHIGHO2_02_FULL_55_17</name>
    <dbReference type="NCBI Taxonomy" id="1798496"/>
    <lineage>
        <taxon>Bacteria</taxon>
        <taxon>Candidatus Kaiseribacteriota</taxon>
    </lineage>
</organism>
<evidence type="ECO:0000313" key="3">
    <source>
        <dbReference type="Proteomes" id="UP000177232"/>
    </source>
</evidence>
<keyword evidence="1" id="KW-0812">Transmembrane</keyword>
<sequence>MRGTLTILSFISAVFFPWLCTALLAVAASFFEPLVPLAVGLFADTLYYTPQAGVFPLYTLYGAVVTVAASFVRGRLSASPVRDI</sequence>
<dbReference type="STRING" id="1798496.A3C94_01135"/>
<dbReference type="AlphaFoldDB" id="A0A1F6DU86"/>
<keyword evidence="1" id="KW-0472">Membrane</keyword>
<keyword evidence="1" id="KW-1133">Transmembrane helix</keyword>
<dbReference type="Proteomes" id="UP000177232">
    <property type="component" value="Unassembled WGS sequence"/>
</dbReference>
<accession>A0A1F6DU86</accession>
<evidence type="ECO:0000256" key="1">
    <source>
        <dbReference type="SAM" id="Phobius"/>
    </source>
</evidence>
<evidence type="ECO:0000313" key="2">
    <source>
        <dbReference type="EMBL" id="OGG64840.1"/>
    </source>
</evidence>
<proteinExistence type="predicted"/>
<dbReference type="EMBL" id="MFLJ01000009">
    <property type="protein sequence ID" value="OGG64840.1"/>
    <property type="molecule type" value="Genomic_DNA"/>
</dbReference>
<reference evidence="2 3" key="1">
    <citation type="journal article" date="2016" name="Nat. Commun.">
        <title>Thousands of microbial genomes shed light on interconnected biogeochemical processes in an aquifer system.</title>
        <authorList>
            <person name="Anantharaman K."/>
            <person name="Brown C.T."/>
            <person name="Hug L.A."/>
            <person name="Sharon I."/>
            <person name="Castelle C.J."/>
            <person name="Probst A.J."/>
            <person name="Thomas B.C."/>
            <person name="Singh A."/>
            <person name="Wilkins M.J."/>
            <person name="Karaoz U."/>
            <person name="Brodie E.L."/>
            <person name="Williams K.H."/>
            <person name="Hubbard S.S."/>
            <person name="Banfield J.F."/>
        </authorList>
    </citation>
    <scope>NUCLEOTIDE SEQUENCE [LARGE SCALE GENOMIC DNA]</scope>
</reference>
<evidence type="ECO:0008006" key="4">
    <source>
        <dbReference type="Google" id="ProtNLM"/>
    </source>
</evidence>
<name>A0A1F6DU86_9BACT</name>